<dbReference type="InterPro" id="IPR039261">
    <property type="entry name" value="FNR_nucleotide-bd"/>
</dbReference>
<keyword evidence="26" id="KW-1133">Transmembrane helix</keyword>
<dbReference type="Pfam" id="PF00970">
    <property type="entry name" value="FAD_binding_6"/>
    <property type="match status" value="1"/>
</dbReference>
<comment type="cofactor">
    <cofactor evidence="1 26">
        <name>FAD</name>
        <dbReference type="ChEBI" id="CHEBI:57692"/>
    </cofactor>
</comment>
<dbReference type="InterPro" id="IPR008333">
    <property type="entry name" value="Cbr1-like_FAD-bd_dom"/>
</dbReference>
<evidence type="ECO:0000256" key="21">
    <source>
        <dbReference type="ARBA" id="ARBA00023136"/>
    </source>
</evidence>
<evidence type="ECO:0000256" key="9">
    <source>
        <dbReference type="ARBA" id="ARBA00022519"/>
    </source>
</evidence>
<organism evidence="29 30">
    <name type="scientific">Prosthecochloris aestuarii (strain DSM 271 / SK 413)</name>
    <dbReference type="NCBI Taxonomy" id="290512"/>
    <lineage>
        <taxon>Bacteria</taxon>
        <taxon>Pseudomonadati</taxon>
        <taxon>Chlorobiota</taxon>
        <taxon>Chlorobiia</taxon>
        <taxon>Chlorobiales</taxon>
        <taxon>Chlorobiaceae</taxon>
        <taxon>Prosthecochloris</taxon>
    </lineage>
</organism>
<evidence type="ECO:0000256" key="1">
    <source>
        <dbReference type="ARBA" id="ARBA00001974"/>
    </source>
</evidence>
<dbReference type="PRINTS" id="PR00371">
    <property type="entry name" value="FPNCR"/>
</dbReference>
<comment type="catalytic activity">
    <reaction evidence="25 26">
        <text>a ubiquinone + n Na(+)(in) + NADH + H(+) = a ubiquinol + n Na(+)(out) + NAD(+)</text>
        <dbReference type="Rhea" id="RHEA:47748"/>
        <dbReference type="Rhea" id="RHEA-COMP:9565"/>
        <dbReference type="Rhea" id="RHEA-COMP:9566"/>
        <dbReference type="ChEBI" id="CHEBI:15378"/>
        <dbReference type="ChEBI" id="CHEBI:16389"/>
        <dbReference type="ChEBI" id="CHEBI:17976"/>
        <dbReference type="ChEBI" id="CHEBI:29101"/>
        <dbReference type="ChEBI" id="CHEBI:57540"/>
        <dbReference type="ChEBI" id="CHEBI:57945"/>
        <dbReference type="EC" id="7.2.1.1"/>
    </reaction>
</comment>
<evidence type="ECO:0000256" key="22">
    <source>
        <dbReference type="ARBA" id="ARBA00023201"/>
    </source>
</evidence>
<dbReference type="SUPFAM" id="SSF52343">
    <property type="entry name" value="Ferredoxin reductase-like, C-terminal NADP-linked domain"/>
    <property type="match status" value="1"/>
</dbReference>
<dbReference type="SUPFAM" id="SSF54292">
    <property type="entry name" value="2Fe-2S ferredoxin-like"/>
    <property type="match status" value="1"/>
</dbReference>
<evidence type="ECO:0000256" key="14">
    <source>
        <dbReference type="ARBA" id="ARBA00022967"/>
    </source>
</evidence>
<name>B4S5U0_PROA2</name>
<evidence type="ECO:0000256" key="10">
    <source>
        <dbReference type="ARBA" id="ARBA00022630"/>
    </source>
</evidence>
<keyword evidence="26" id="KW-0812">Transmembrane</keyword>
<keyword evidence="7 26" id="KW-0813">Transport</keyword>
<evidence type="ECO:0000256" key="5">
    <source>
        <dbReference type="ARBA" id="ARBA00013099"/>
    </source>
</evidence>
<dbReference type="Pfam" id="PF00175">
    <property type="entry name" value="NAD_binding_1"/>
    <property type="match status" value="1"/>
</dbReference>
<evidence type="ECO:0000259" key="27">
    <source>
        <dbReference type="PROSITE" id="PS51085"/>
    </source>
</evidence>
<dbReference type="InterPro" id="IPR036010">
    <property type="entry name" value="2Fe-2S_ferredoxin-like_sf"/>
</dbReference>
<dbReference type="InterPro" id="IPR017927">
    <property type="entry name" value="FAD-bd_FR_type"/>
</dbReference>
<dbReference type="HOGENOM" id="CLU_003827_7_2_10"/>
<dbReference type="FunFam" id="3.40.50.80:FF:000014">
    <property type="entry name" value="Na(+)-translocating NADH-quinone reductase subunit F"/>
    <property type="match status" value="1"/>
</dbReference>
<dbReference type="PROSITE" id="PS51384">
    <property type="entry name" value="FAD_FR"/>
    <property type="match status" value="1"/>
</dbReference>
<evidence type="ECO:0000256" key="8">
    <source>
        <dbReference type="ARBA" id="ARBA00022475"/>
    </source>
</evidence>
<evidence type="ECO:0000256" key="24">
    <source>
        <dbReference type="ARBA" id="ARBA00030787"/>
    </source>
</evidence>
<evidence type="ECO:0000256" key="4">
    <source>
        <dbReference type="ARBA" id="ARBA00011309"/>
    </source>
</evidence>
<evidence type="ECO:0000256" key="6">
    <source>
        <dbReference type="ARBA" id="ARBA00019729"/>
    </source>
</evidence>
<feature type="transmembrane region" description="Helical" evidence="26">
    <location>
        <begin position="6"/>
        <end position="26"/>
    </location>
</feature>
<evidence type="ECO:0000256" key="18">
    <source>
        <dbReference type="ARBA" id="ARBA00023053"/>
    </source>
</evidence>
<comment type="cofactor">
    <cofactor evidence="26">
        <name>[2Fe-2S] cluster</name>
        <dbReference type="ChEBI" id="CHEBI:190135"/>
    </cofactor>
    <text evidence="26">Binds 1 [2Fe-2S] cluster.</text>
</comment>
<evidence type="ECO:0000313" key="30">
    <source>
        <dbReference type="Proteomes" id="UP000002725"/>
    </source>
</evidence>
<proteinExistence type="inferred from homology"/>
<keyword evidence="12 26" id="KW-0479">Metal-binding</keyword>
<evidence type="ECO:0000256" key="13">
    <source>
        <dbReference type="ARBA" id="ARBA00022827"/>
    </source>
</evidence>
<dbReference type="RefSeq" id="WP_012506669.1">
    <property type="nucleotide sequence ID" value="NC_011059.1"/>
</dbReference>
<feature type="binding site" evidence="26">
    <location>
        <position position="111"/>
    </location>
    <ligand>
        <name>[2Fe-2S] cluster</name>
        <dbReference type="ChEBI" id="CHEBI:190135"/>
    </ligand>
</feature>
<evidence type="ECO:0000256" key="25">
    <source>
        <dbReference type="ARBA" id="ARBA00048891"/>
    </source>
</evidence>
<evidence type="ECO:0000256" key="2">
    <source>
        <dbReference type="ARBA" id="ARBA00002972"/>
    </source>
</evidence>
<dbReference type="PANTHER" id="PTHR43644">
    <property type="entry name" value="NA(+)-TRANSLOCATING NADH-QUINONE REDUCTASE SUBUNIT"/>
    <property type="match status" value="1"/>
</dbReference>
<dbReference type="eggNOG" id="COG2871">
    <property type="taxonomic scope" value="Bacteria"/>
</dbReference>
<keyword evidence="18 26" id="KW-0915">Sodium</keyword>
<evidence type="ECO:0000256" key="15">
    <source>
        <dbReference type="ARBA" id="ARBA00023004"/>
    </source>
</evidence>
<dbReference type="InterPro" id="IPR001709">
    <property type="entry name" value="Flavoprot_Pyr_Nucl_cyt_Rdtase"/>
</dbReference>
<keyword evidence="21 26" id="KW-0472">Membrane</keyword>
<keyword evidence="9 26" id="KW-0997">Cell inner membrane</keyword>
<dbReference type="GO" id="GO:0051537">
    <property type="term" value="F:2 iron, 2 sulfur cluster binding"/>
    <property type="evidence" value="ECO:0007669"/>
    <property type="project" value="UniProtKB-KW"/>
</dbReference>
<keyword evidence="20 26" id="KW-0830">Ubiquinone</keyword>
<dbReference type="KEGG" id="paa:Paes_2133"/>
<dbReference type="InterPro" id="IPR001041">
    <property type="entry name" value="2Fe-2S_ferredoxin-type"/>
</dbReference>
<dbReference type="GO" id="GO:0046872">
    <property type="term" value="F:metal ion binding"/>
    <property type="evidence" value="ECO:0007669"/>
    <property type="project" value="UniProtKB-KW"/>
</dbReference>
<dbReference type="HAMAP" id="MF_00430">
    <property type="entry name" value="NqrF"/>
    <property type="match status" value="1"/>
</dbReference>
<dbReference type="PIRSF" id="PIRSF000044">
    <property type="entry name" value="Cis_Diol_DH_RD"/>
    <property type="match status" value="1"/>
</dbReference>
<dbReference type="GO" id="GO:0005886">
    <property type="term" value="C:plasma membrane"/>
    <property type="evidence" value="ECO:0007669"/>
    <property type="project" value="UniProtKB-SubCell"/>
</dbReference>
<feature type="domain" description="FAD-binding FR-type" evidence="28">
    <location>
        <begin position="130"/>
        <end position="272"/>
    </location>
</feature>
<evidence type="ECO:0000256" key="11">
    <source>
        <dbReference type="ARBA" id="ARBA00022714"/>
    </source>
</evidence>
<dbReference type="GO" id="GO:0006814">
    <property type="term" value="P:sodium ion transport"/>
    <property type="evidence" value="ECO:0007669"/>
    <property type="project" value="UniProtKB-UniRule"/>
</dbReference>
<feature type="binding site" evidence="26">
    <location>
        <position position="76"/>
    </location>
    <ligand>
        <name>[2Fe-2S] cluster</name>
        <dbReference type="ChEBI" id="CHEBI:190135"/>
    </ligand>
</feature>
<evidence type="ECO:0000313" key="29">
    <source>
        <dbReference type="EMBL" id="ACF47137.1"/>
    </source>
</evidence>
<evidence type="ECO:0000256" key="26">
    <source>
        <dbReference type="HAMAP-Rule" id="MF_00430"/>
    </source>
</evidence>
<dbReference type="GO" id="GO:0016655">
    <property type="term" value="F:oxidoreductase activity, acting on NAD(P)H, quinone or similar compound as acceptor"/>
    <property type="evidence" value="ECO:0007669"/>
    <property type="project" value="InterPro"/>
</dbReference>
<dbReference type="Gene3D" id="3.40.50.80">
    <property type="entry name" value="Nucleotide-binding domain of ferredoxin-NADP reductase (FNR) module"/>
    <property type="match status" value="1"/>
</dbReference>
<keyword evidence="10 26" id="KW-0285">Flavoprotein</keyword>
<reference evidence="29" key="1">
    <citation type="submission" date="2008-06" db="EMBL/GenBank/DDBJ databases">
        <title>Complete sequence of chromosome of Prosthecochloris aestuarii DSM 271.</title>
        <authorList>
            <consortium name="US DOE Joint Genome Institute"/>
            <person name="Lucas S."/>
            <person name="Copeland A."/>
            <person name="Lapidus A."/>
            <person name="Glavina del Rio T."/>
            <person name="Dalin E."/>
            <person name="Tice H."/>
            <person name="Bruce D."/>
            <person name="Goodwin L."/>
            <person name="Pitluck S."/>
            <person name="Schmutz J."/>
            <person name="Larimer F."/>
            <person name="Land M."/>
            <person name="Hauser L."/>
            <person name="Kyrpides N."/>
            <person name="Anderson I."/>
            <person name="Liu Z."/>
            <person name="Li T."/>
            <person name="Zhao F."/>
            <person name="Overmann J."/>
            <person name="Bryant D.A."/>
            <person name="Richardson P."/>
        </authorList>
    </citation>
    <scope>NUCLEOTIDE SEQUENCE [LARGE SCALE GENOMIC DNA]</scope>
    <source>
        <strain evidence="29">DSM 271</strain>
    </source>
</reference>
<dbReference type="InterPro" id="IPR010205">
    <property type="entry name" value="NqrF"/>
</dbReference>
<evidence type="ECO:0000256" key="7">
    <source>
        <dbReference type="ARBA" id="ARBA00022448"/>
    </source>
</evidence>
<sequence length="409" mass="45966">MLVTLSAVLVFVGVIVLLVYLLNIAARKLLPQGRVTISINDDDDKEFSVTPGRTLLSTLSDEKIFIPSACGGGGTCGMCKCKITEGGGQVLPTELNHVSRAEVKEDVRLSCQVKVRESMKVYLPEEIFSIRQWECTVLSNNNVATFIKELVLELPSDETLGFKAGGYIQIDIPAYRQIPFSDFDIGSEYRSDWDHFNMWNLNATNGDSTFRAYSMASHPAEGNVVKLNVRIATPPPKLFDSAPPGVGSSYIFNLKPGDKVRISGPYGEFFIKDTDREMVYIGGGAGMAPMRSHLFHLFRTLKTTRKVSFWYGARSRKEMFYDDEFLAIASEFPNFSYNVALSDPQPEDNWEGPTGFIHNVLYENYLKNHEEPEEIEYYMCGPPVMISSVEKMLYNLGVEKEMIAYDEFS</sequence>
<evidence type="ECO:0000256" key="12">
    <source>
        <dbReference type="ARBA" id="ARBA00022723"/>
    </source>
</evidence>
<keyword evidence="17 26" id="KW-0520">NAD</keyword>
<dbReference type="Proteomes" id="UP000002725">
    <property type="component" value="Chromosome"/>
</dbReference>
<feature type="domain" description="2Fe-2S ferredoxin-type" evidence="27">
    <location>
        <begin position="33"/>
        <end position="127"/>
    </location>
</feature>
<dbReference type="GO" id="GO:0009055">
    <property type="term" value="F:electron transfer activity"/>
    <property type="evidence" value="ECO:0007669"/>
    <property type="project" value="UniProtKB-UniRule"/>
</dbReference>
<keyword evidence="11 26" id="KW-0001">2Fe-2S</keyword>
<keyword evidence="13 26" id="KW-0274">FAD</keyword>
<evidence type="ECO:0000256" key="17">
    <source>
        <dbReference type="ARBA" id="ARBA00023027"/>
    </source>
</evidence>
<dbReference type="InterPro" id="IPR012675">
    <property type="entry name" value="Beta-grasp_dom_sf"/>
</dbReference>
<dbReference type="Pfam" id="PF00111">
    <property type="entry name" value="Fer2"/>
    <property type="match status" value="1"/>
</dbReference>
<keyword evidence="8 26" id="KW-1003">Cell membrane</keyword>
<dbReference type="Gene3D" id="2.40.30.10">
    <property type="entry name" value="Translation factors"/>
    <property type="match status" value="1"/>
</dbReference>
<dbReference type="PROSITE" id="PS51085">
    <property type="entry name" value="2FE2S_FER_2"/>
    <property type="match status" value="1"/>
</dbReference>
<dbReference type="EC" id="7.2.1.1" evidence="5 26"/>
<gene>
    <name evidence="26" type="primary">nqrF</name>
    <name evidence="29" type="ordered locus">Paes_2133</name>
</gene>
<keyword evidence="15 26" id="KW-0408">Iron</keyword>
<comment type="function">
    <text evidence="2 26">NQR complex catalyzes the reduction of ubiquinone-1 to ubiquinol by two successive reactions, coupled with the transport of Na(+) ions from the cytoplasm to the periplasm. The first step is catalyzed by NqrF, which accepts electrons from NADH and reduces ubiquinone-1 to ubisemiquinone by a one-electron transfer pathway.</text>
</comment>
<keyword evidence="30" id="KW-1185">Reference proteome</keyword>
<dbReference type="PANTHER" id="PTHR43644:SF1">
    <property type="entry name" value="NAD(P)H-FLAVIN REDUCTASE"/>
    <property type="match status" value="1"/>
</dbReference>
<dbReference type="InterPro" id="IPR001433">
    <property type="entry name" value="OxRdtase_FAD/NAD-bd"/>
</dbReference>
<dbReference type="NCBIfam" id="TIGR01941">
    <property type="entry name" value="nqrF"/>
    <property type="match status" value="1"/>
</dbReference>
<feature type="binding site" evidence="26">
    <location>
        <position position="70"/>
    </location>
    <ligand>
        <name>[2Fe-2S] cluster</name>
        <dbReference type="ChEBI" id="CHEBI:190135"/>
    </ligand>
</feature>
<dbReference type="InterPro" id="IPR017938">
    <property type="entry name" value="Riboflavin_synthase-like_b-brl"/>
</dbReference>
<evidence type="ECO:0000256" key="16">
    <source>
        <dbReference type="ARBA" id="ARBA00023014"/>
    </source>
</evidence>
<dbReference type="EMBL" id="CP001108">
    <property type="protein sequence ID" value="ACF47137.1"/>
    <property type="molecule type" value="Genomic_DNA"/>
</dbReference>
<evidence type="ECO:0000256" key="19">
    <source>
        <dbReference type="ARBA" id="ARBA00023065"/>
    </source>
</evidence>
<dbReference type="CDD" id="cd00207">
    <property type="entry name" value="fer2"/>
    <property type="match status" value="1"/>
</dbReference>
<protein>
    <recommendedName>
        <fullName evidence="6 26">Na(+)-translocating NADH-quinone reductase subunit F</fullName>
        <shortName evidence="26">Na(+)-NQR subunit F</shortName>
        <shortName evidence="26">Na(+)-translocating NQR subunit F</shortName>
        <ecNumber evidence="5 26">7.2.1.1</ecNumber>
    </recommendedName>
    <alternativeName>
        <fullName evidence="24 26">NQR complex subunit F</fullName>
    </alternativeName>
    <alternativeName>
        <fullName evidence="23 26">NQR-1 subunit F</fullName>
    </alternativeName>
</protein>
<accession>B4S5U0</accession>
<dbReference type="Gene3D" id="3.10.20.30">
    <property type="match status" value="1"/>
</dbReference>
<dbReference type="AlphaFoldDB" id="B4S5U0"/>
<keyword evidence="22 26" id="KW-0739">Sodium transport</keyword>
<evidence type="ECO:0000259" key="28">
    <source>
        <dbReference type="PROSITE" id="PS51384"/>
    </source>
</evidence>
<dbReference type="SUPFAM" id="SSF63380">
    <property type="entry name" value="Riboflavin synthase domain-like"/>
    <property type="match status" value="1"/>
</dbReference>
<keyword evidence="16 26" id="KW-0411">Iron-sulfur</keyword>
<feature type="binding site" evidence="26">
    <location>
        <position position="79"/>
    </location>
    <ligand>
        <name>[2Fe-2S] cluster</name>
        <dbReference type="ChEBI" id="CHEBI:190135"/>
    </ligand>
</feature>
<dbReference type="STRING" id="290512.Paes_2133"/>
<evidence type="ECO:0000256" key="3">
    <source>
        <dbReference type="ARBA" id="ARBA00005570"/>
    </source>
</evidence>
<comment type="subcellular location">
    <subcellularLocation>
        <location evidence="26">Cell inner membrane</location>
        <topology evidence="26">Single-pass membrane protein</topology>
    </subcellularLocation>
</comment>
<comment type="subunit">
    <text evidence="4 26">Composed of six subunits; NqrA, NqrB, NqrC, NqrD, NqrE and NqrF.</text>
</comment>
<evidence type="ECO:0000256" key="23">
    <source>
        <dbReference type="ARBA" id="ARBA00030032"/>
    </source>
</evidence>
<comment type="similarity">
    <text evidence="3 26">Belongs to the NqrF family.</text>
</comment>
<keyword evidence="14 26" id="KW-1278">Translocase</keyword>
<evidence type="ECO:0000256" key="20">
    <source>
        <dbReference type="ARBA" id="ARBA00023075"/>
    </source>
</evidence>
<keyword evidence="19 26" id="KW-0406">Ion transport</keyword>
<dbReference type="CDD" id="cd06188">
    <property type="entry name" value="NADH_quinone_reductase"/>
    <property type="match status" value="1"/>
</dbReference>